<dbReference type="Pfam" id="PF04995">
    <property type="entry name" value="CcmD"/>
    <property type="match status" value="1"/>
</dbReference>
<name>A0A7C9UWK6_9PROT</name>
<dbReference type="GO" id="GO:0015886">
    <property type="term" value="P:heme transport"/>
    <property type="evidence" value="ECO:0007669"/>
    <property type="project" value="InterPro"/>
</dbReference>
<dbReference type="InterPro" id="IPR052075">
    <property type="entry name" value="Heme_exporter_D"/>
</dbReference>
<evidence type="ECO:0000256" key="10">
    <source>
        <dbReference type="ARBA" id="ARBA00022989"/>
    </source>
</evidence>
<evidence type="ECO:0000256" key="6">
    <source>
        <dbReference type="ARBA" id="ARBA00022475"/>
    </source>
</evidence>
<dbReference type="GO" id="GO:1903607">
    <property type="term" value="P:cytochrome c biosynthetic process"/>
    <property type="evidence" value="ECO:0007669"/>
    <property type="project" value="TreeGrafter"/>
</dbReference>
<dbReference type="NCBIfam" id="TIGR03141">
    <property type="entry name" value="cytochro_ccmD"/>
    <property type="match status" value="1"/>
</dbReference>
<keyword evidence="7 12" id="KW-0997">Cell inner membrane</keyword>
<organism evidence="14 15">
    <name type="scientific">Magnetospirillum aberrantis SpK</name>
    <dbReference type="NCBI Taxonomy" id="908842"/>
    <lineage>
        <taxon>Bacteria</taxon>
        <taxon>Pseudomonadati</taxon>
        <taxon>Pseudomonadota</taxon>
        <taxon>Alphaproteobacteria</taxon>
        <taxon>Rhodospirillales</taxon>
        <taxon>Rhodospirillaceae</taxon>
        <taxon>Magnetospirillum</taxon>
    </lineage>
</organism>
<evidence type="ECO:0000256" key="11">
    <source>
        <dbReference type="ARBA" id="ARBA00023136"/>
    </source>
</evidence>
<evidence type="ECO:0000256" key="13">
    <source>
        <dbReference type="SAM" id="MobiDB-lite"/>
    </source>
</evidence>
<sequence>MESLNAFLSMGGYGGYVWSSYALTVVVLAGVLWASVRAARLREVELEQLQSMRPNRRRRRAAPDTQPPESQVS</sequence>
<gene>
    <name evidence="14" type="primary">ccmD</name>
    <name evidence="14" type="ORF">G4223_19130</name>
</gene>
<dbReference type="PANTHER" id="PTHR37531">
    <property type="entry name" value="HEME EXPORTER PROTEIN D"/>
    <property type="match status" value="1"/>
</dbReference>
<evidence type="ECO:0000256" key="12">
    <source>
        <dbReference type="RuleBase" id="RU363101"/>
    </source>
</evidence>
<keyword evidence="11 12" id="KW-0472">Membrane</keyword>
<dbReference type="InterPro" id="IPR007078">
    <property type="entry name" value="Haem_export_protD_CcmD"/>
</dbReference>
<dbReference type="RefSeq" id="WP_163683059.1">
    <property type="nucleotide sequence ID" value="NZ_JAAIYP010000047.1"/>
</dbReference>
<proteinExistence type="inferred from homology"/>
<dbReference type="EMBL" id="JAAIYP010000047">
    <property type="protein sequence ID" value="NFV82228.1"/>
    <property type="molecule type" value="Genomic_DNA"/>
</dbReference>
<evidence type="ECO:0000256" key="3">
    <source>
        <dbReference type="ARBA" id="ARBA00008741"/>
    </source>
</evidence>
<protein>
    <recommendedName>
        <fullName evidence="4 12">Heme exporter protein D</fullName>
    </recommendedName>
</protein>
<comment type="subcellular location">
    <subcellularLocation>
        <location evidence="2 12">Cell inner membrane</location>
        <topology evidence="2 12">Single-pass membrane protein</topology>
    </subcellularLocation>
</comment>
<accession>A0A7C9UWK6</accession>
<evidence type="ECO:0000313" key="14">
    <source>
        <dbReference type="EMBL" id="NFV82228.1"/>
    </source>
</evidence>
<dbReference type="GO" id="GO:0017004">
    <property type="term" value="P:cytochrome complex assembly"/>
    <property type="evidence" value="ECO:0007669"/>
    <property type="project" value="UniProtKB-KW"/>
</dbReference>
<evidence type="ECO:0000256" key="2">
    <source>
        <dbReference type="ARBA" id="ARBA00004377"/>
    </source>
</evidence>
<dbReference type="AlphaFoldDB" id="A0A7C9UWK6"/>
<dbReference type="Proteomes" id="UP000480684">
    <property type="component" value="Unassembled WGS sequence"/>
</dbReference>
<keyword evidence="6 12" id="KW-1003">Cell membrane</keyword>
<evidence type="ECO:0000256" key="4">
    <source>
        <dbReference type="ARBA" id="ARBA00016461"/>
    </source>
</evidence>
<dbReference type="GO" id="GO:0005886">
    <property type="term" value="C:plasma membrane"/>
    <property type="evidence" value="ECO:0007669"/>
    <property type="project" value="UniProtKB-SubCell"/>
</dbReference>
<keyword evidence="15" id="KW-1185">Reference proteome</keyword>
<comment type="function">
    <text evidence="1 12">Required for the export of heme to the periplasm for the biogenesis of c-type cytochromes.</text>
</comment>
<comment type="similarity">
    <text evidence="3 12">Belongs to the CcmD/CycX/HelD family.</text>
</comment>
<evidence type="ECO:0000256" key="9">
    <source>
        <dbReference type="ARBA" id="ARBA00022748"/>
    </source>
</evidence>
<dbReference type="PANTHER" id="PTHR37531:SF1">
    <property type="entry name" value="HEME EXPORTER PROTEIN D"/>
    <property type="match status" value="1"/>
</dbReference>
<keyword evidence="5 12" id="KW-0813">Transport</keyword>
<evidence type="ECO:0000256" key="7">
    <source>
        <dbReference type="ARBA" id="ARBA00022519"/>
    </source>
</evidence>
<evidence type="ECO:0000256" key="8">
    <source>
        <dbReference type="ARBA" id="ARBA00022692"/>
    </source>
</evidence>
<comment type="caution">
    <text evidence="14">The sequence shown here is derived from an EMBL/GenBank/DDBJ whole genome shotgun (WGS) entry which is preliminary data.</text>
</comment>
<evidence type="ECO:0000313" key="15">
    <source>
        <dbReference type="Proteomes" id="UP000480684"/>
    </source>
</evidence>
<feature type="region of interest" description="Disordered" evidence="13">
    <location>
        <begin position="52"/>
        <end position="73"/>
    </location>
</feature>
<evidence type="ECO:0000256" key="5">
    <source>
        <dbReference type="ARBA" id="ARBA00022448"/>
    </source>
</evidence>
<feature type="transmembrane region" description="Helical" evidence="12">
    <location>
        <begin position="16"/>
        <end position="36"/>
    </location>
</feature>
<keyword evidence="10 12" id="KW-1133">Transmembrane helix</keyword>
<reference evidence="14 15" key="1">
    <citation type="submission" date="2020-02" db="EMBL/GenBank/DDBJ databases">
        <authorList>
            <person name="Dziuba M."/>
            <person name="Kuznetsov B."/>
            <person name="Mardanov A."/>
            <person name="Ravin N."/>
            <person name="Grouzdev D."/>
        </authorList>
    </citation>
    <scope>NUCLEOTIDE SEQUENCE [LARGE SCALE GENOMIC DNA]</scope>
    <source>
        <strain evidence="14 15">SpK</strain>
    </source>
</reference>
<keyword evidence="8 12" id="KW-0812">Transmembrane</keyword>
<keyword evidence="9 12" id="KW-0201">Cytochrome c-type biogenesis</keyword>
<evidence type="ECO:0000256" key="1">
    <source>
        <dbReference type="ARBA" id="ARBA00002442"/>
    </source>
</evidence>